<dbReference type="STRING" id="1802128.A3H64_01340"/>
<evidence type="ECO:0000313" key="3">
    <source>
        <dbReference type="Proteomes" id="UP000178186"/>
    </source>
</evidence>
<evidence type="ECO:0000313" key="2">
    <source>
        <dbReference type="EMBL" id="OGZ55563.1"/>
    </source>
</evidence>
<dbReference type="Proteomes" id="UP000178186">
    <property type="component" value="Unassembled WGS sequence"/>
</dbReference>
<feature type="transmembrane region" description="Helical" evidence="1">
    <location>
        <begin position="45"/>
        <end position="64"/>
    </location>
</feature>
<evidence type="ECO:0000256" key="1">
    <source>
        <dbReference type="SAM" id="Phobius"/>
    </source>
</evidence>
<name>A0A1G2GZD2_9BACT</name>
<feature type="transmembrane region" description="Helical" evidence="1">
    <location>
        <begin position="85"/>
        <end position="107"/>
    </location>
</feature>
<keyword evidence="1" id="KW-0812">Transmembrane</keyword>
<dbReference type="Pfam" id="PF18895">
    <property type="entry name" value="T4SS_pilin"/>
    <property type="match status" value="1"/>
</dbReference>
<comment type="caution">
    <text evidence="2">The sequence shown here is derived from an EMBL/GenBank/DDBJ whole genome shotgun (WGS) entry which is preliminary data.</text>
</comment>
<protein>
    <recommendedName>
        <fullName evidence="4">TrbC/VIRB2 family protein</fullName>
    </recommendedName>
</protein>
<accession>A0A1G2GZD2</accession>
<dbReference type="InterPro" id="IPR043993">
    <property type="entry name" value="T4SS_pilin"/>
</dbReference>
<reference evidence="2 3" key="1">
    <citation type="journal article" date="2016" name="Nat. Commun.">
        <title>Thousands of microbial genomes shed light on interconnected biogeochemical processes in an aquifer system.</title>
        <authorList>
            <person name="Anantharaman K."/>
            <person name="Brown C.T."/>
            <person name="Hug L.A."/>
            <person name="Sharon I."/>
            <person name="Castelle C.J."/>
            <person name="Probst A.J."/>
            <person name="Thomas B.C."/>
            <person name="Singh A."/>
            <person name="Wilkins M.J."/>
            <person name="Karaoz U."/>
            <person name="Brodie E.L."/>
            <person name="Williams K.H."/>
            <person name="Hubbard S.S."/>
            <person name="Banfield J.F."/>
        </authorList>
    </citation>
    <scope>NUCLEOTIDE SEQUENCE [LARGE SCALE GENOMIC DNA]</scope>
</reference>
<dbReference type="AlphaFoldDB" id="A0A1G2GZD2"/>
<dbReference type="EMBL" id="MHNY01000026">
    <property type="protein sequence ID" value="OGZ55563.1"/>
    <property type="molecule type" value="Genomic_DNA"/>
</dbReference>
<sequence length="128" mass="13923">MRNVLRNISYVITSLCIPLLAYAAIDPSAVSNSITITAIFTRLTQVFNLIIPFLVLLATVIFLYGIVKYITAGGDEKKLEEAKSVIVWGVLALAVMLTAWGFVKVLIDAIFGTENLPPLPGPDLTPFL</sequence>
<evidence type="ECO:0008006" key="4">
    <source>
        <dbReference type="Google" id="ProtNLM"/>
    </source>
</evidence>
<keyword evidence="1" id="KW-1133">Transmembrane helix</keyword>
<feature type="transmembrane region" description="Helical" evidence="1">
    <location>
        <begin position="7"/>
        <end position="25"/>
    </location>
</feature>
<proteinExistence type="predicted"/>
<organism evidence="2 3">
    <name type="scientific">Candidatus Ryanbacteria bacterium RIFCSPLOWO2_02_FULL_45_11c</name>
    <dbReference type="NCBI Taxonomy" id="1802128"/>
    <lineage>
        <taxon>Bacteria</taxon>
        <taxon>Candidatus Ryaniibacteriota</taxon>
    </lineage>
</organism>
<keyword evidence="1" id="KW-0472">Membrane</keyword>
<gene>
    <name evidence="2" type="ORF">A3H64_01340</name>
</gene>